<feature type="transmembrane region" description="Helical" evidence="1">
    <location>
        <begin position="429"/>
        <end position="446"/>
    </location>
</feature>
<keyword evidence="1" id="KW-0472">Membrane</keyword>
<reference evidence="2 3" key="1">
    <citation type="submission" date="2016-10" db="EMBL/GenBank/DDBJ databases">
        <authorList>
            <person name="de Groot N.N."/>
        </authorList>
    </citation>
    <scope>NUCLEOTIDE SEQUENCE [LARGE SCALE GENOMIC DNA]</scope>
    <source>
        <strain evidence="2 3">DSM 12272</strain>
    </source>
</reference>
<feature type="transmembrane region" description="Helical" evidence="1">
    <location>
        <begin position="213"/>
        <end position="231"/>
    </location>
</feature>
<sequence length="488" mass="56772">MELIILGVFICLFIITNKICEKKSLSKLIGNMYLLWWFVWLELSIDTKKGTMMEVSNKTYWILIINVVAFIIMYLLVDKKYSGNSINLLNKKKSKDKVISKSNCFDIKTYQSGFIVWIIGILMMFILIFYLRRYTVLLDQYGMSHARIIRFELGYMLKSPFELLFYNYIIQSILTVISILVPIHIINGKFKNPIIYIGIINVLLNSQVGKGRMIIFELLLYFMVAFIIYFYNEIWKYVKKYWYIIIIIIGIGGAGMTFLTLVRLNTDFASMESIKGNLKETFDQVILYFTGSIRAFDYSLINNYRDTIISQYGHTWGGATFAGINEVIIMFFRALGMEISTVNMAIGALTQPAIFIGENVQYNAFYSAAFNYYIDFGVVGVALFSGLFGAFSSLLIKKTIKTKDVYYNMILILNLYIILFSLLRWEYQAPSTWITILIILSVRAIHKKYTYYYETNKNVKHLGEVNNIFVKKVLFVYNWLLGQNTKKI</sequence>
<keyword evidence="1" id="KW-1133">Transmembrane helix</keyword>
<protein>
    <submittedName>
        <fullName evidence="2">Oligosaccharide repeat unit polymerase</fullName>
    </submittedName>
</protein>
<accession>A0A1H0TFQ8</accession>
<gene>
    <name evidence="2" type="ORF">SAMN04488529_10713</name>
</gene>
<name>A0A1H0TFQ8_9CLOT</name>
<feature type="transmembrane region" description="Helical" evidence="1">
    <location>
        <begin position="114"/>
        <end position="131"/>
    </location>
</feature>
<feature type="transmembrane region" description="Helical" evidence="1">
    <location>
        <begin position="59"/>
        <end position="77"/>
    </location>
</feature>
<evidence type="ECO:0000313" key="3">
    <source>
        <dbReference type="Proteomes" id="UP000198597"/>
    </source>
</evidence>
<organism evidence="2 3">
    <name type="scientific">Clostridium gasigenes</name>
    <dbReference type="NCBI Taxonomy" id="94869"/>
    <lineage>
        <taxon>Bacteria</taxon>
        <taxon>Bacillati</taxon>
        <taxon>Bacillota</taxon>
        <taxon>Clostridia</taxon>
        <taxon>Eubacteriales</taxon>
        <taxon>Clostridiaceae</taxon>
        <taxon>Clostridium</taxon>
    </lineage>
</organism>
<dbReference type="Proteomes" id="UP000198597">
    <property type="component" value="Unassembled WGS sequence"/>
</dbReference>
<feature type="transmembrane region" description="Helical" evidence="1">
    <location>
        <begin position="28"/>
        <end position="47"/>
    </location>
</feature>
<dbReference type="OrthoDB" id="5360192at2"/>
<evidence type="ECO:0000313" key="2">
    <source>
        <dbReference type="EMBL" id="SDP52892.1"/>
    </source>
</evidence>
<feature type="transmembrane region" description="Helical" evidence="1">
    <location>
        <begin position="405"/>
        <end position="423"/>
    </location>
</feature>
<dbReference type="EMBL" id="FNJM01000007">
    <property type="protein sequence ID" value="SDP52892.1"/>
    <property type="molecule type" value="Genomic_DNA"/>
</dbReference>
<dbReference type="NCBIfam" id="TIGR04370">
    <property type="entry name" value="glyco_rpt_poly"/>
    <property type="match status" value="1"/>
</dbReference>
<feature type="transmembrane region" description="Helical" evidence="1">
    <location>
        <begin position="372"/>
        <end position="396"/>
    </location>
</feature>
<evidence type="ECO:0000256" key="1">
    <source>
        <dbReference type="SAM" id="Phobius"/>
    </source>
</evidence>
<dbReference type="RefSeq" id="WP_089970137.1">
    <property type="nucleotide sequence ID" value="NZ_FNJM01000007.1"/>
</dbReference>
<feature type="transmembrane region" description="Helical" evidence="1">
    <location>
        <begin position="165"/>
        <end position="186"/>
    </location>
</feature>
<dbReference type="STRING" id="94869.SAMN04488529_10713"/>
<keyword evidence="3" id="KW-1185">Reference proteome</keyword>
<dbReference type="AlphaFoldDB" id="A0A1H0TFQ8"/>
<feature type="transmembrane region" description="Helical" evidence="1">
    <location>
        <begin position="243"/>
        <end position="262"/>
    </location>
</feature>
<proteinExistence type="predicted"/>
<keyword evidence="1" id="KW-0812">Transmembrane</keyword>